<keyword evidence="2" id="KW-0732">Signal</keyword>
<evidence type="ECO:0000256" key="1">
    <source>
        <dbReference type="SAM" id="MobiDB-lite"/>
    </source>
</evidence>
<evidence type="ECO:0000256" key="2">
    <source>
        <dbReference type="SAM" id="SignalP"/>
    </source>
</evidence>
<protein>
    <submittedName>
        <fullName evidence="3">Uncharacterized protein</fullName>
    </submittedName>
</protein>
<gene>
    <name evidence="3" type="ORF">FOMPIDRAFT_1024730</name>
</gene>
<dbReference type="HOGENOM" id="CLU_1415194_0_0_1"/>
<dbReference type="Proteomes" id="UP000015241">
    <property type="component" value="Unassembled WGS sequence"/>
</dbReference>
<accession>S8E015</accession>
<reference evidence="3 4" key="1">
    <citation type="journal article" date="2012" name="Science">
        <title>The Paleozoic origin of enzymatic lignin decomposition reconstructed from 31 fungal genomes.</title>
        <authorList>
            <person name="Floudas D."/>
            <person name="Binder M."/>
            <person name="Riley R."/>
            <person name="Barry K."/>
            <person name="Blanchette R.A."/>
            <person name="Henrissat B."/>
            <person name="Martinez A.T."/>
            <person name="Otillar R."/>
            <person name="Spatafora J.W."/>
            <person name="Yadav J.S."/>
            <person name="Aerts A."/>
            <person name="Benoit I."/>
            <person name="Boyd A."/>
            <person name="Carlson A."/>
            <person name="Copeland A."/>
            <person name="Coutinho P.M."/>
            <person name="de Vries R.P."/>
            <person name="Ferreira P."/>
            <person name="Findley K."/>
            <person name="Foster B."/>
            <person name="Gaskell J."/>
            <person name="Glotzer D."/>
            <person name="Gorecki P."/>
            <person name="Heitman J."/>
            <person name="Hesse C."/>
            <person name="Hori C."/>
            <person name="Igarashi K."/>
            <person name="Jurgens J.A."/>
            <person name="Kallen N."/>
            <person name="Kersten P."/>
            <person name="Kohler A."/>
            <person name="Kuees U."/>
            <person name="Kumar T.K.A."/>
            <person name="Kuo A."/>
            <person name="LaButti K."/>
            <person name="Larrondo L.F."/>
            <person name="Lindquist E."/>
            <person name="Ling A."/>
            <person name="Lombard V."/>
            <person name="Lucas S."/>
            <person name="Lundell T."/>
            <person name="Martin R."/>
            <person name="McLaughlin D.J."/>
            <person name="Morgenstern I."/>
            <person name="Morin E."/>
            <person name="Murat C."/>
            <person name="Nagy L.G."/>
            <person name="Nolan M."/>
            <person name="Ohm R.A."/>
            <person name="Patyshakuliyeva A."/>
            <person name="Rokas A."/>
            <person name="Ruiz-Duenas F.J."/>
            <person name="Sabat G."/>
            <person name="Salamov A."/>
            <person name="Samejima M."/>
            <person name="Schmutz J."/>
            <person name="Slot J.C."/>
            <person name="St John F."/>
            <person name="Stenlid J."/>
            <person name="Sun H."/>
            <person name="Sun S."/>
            <person name="Syed K."/>
            <person name="Tsang A."/>
            <person name="Wiebenga A."/>
            <person name="Young D."/>
            <person name="Pisabarro A."/>
            <person name="Eastwood D.C."/>
            <person name="Martin F."/>
            <person name="Cullen D."/>
            <person name="Grigoriev I.V."/>
            <person name="Hibbett D.S."/>
        </authorList>
    </citation>
    <scope>NUCLEOTIDE SEQUENCE</scope>
    <source>
        <strain evidence="4">FP-58527</strain>
    </source>
</reference>
<feature type="region of interest" description="Disordered" evidence="1">
    <location>
        <begin position="94"/>
        <end position="113"/>
    </location>
</feature>
<evidence type="ECO:0000313" key="4">
    <source>
        <dbReference type="Proteomes" id="UP000015241"/>
    </source>
</evidence>
<keyword evidence="4" id="KW-1185">Reference proteome</keyword>
<feature type="signal peptide" evidence="2">
    <location>
        <begin position="1"/>
        <end position="21"/>
    </location>
</feature>
<feature type="region of interest" description="Disordered" evidence="1">
    <location>
        <begin position="143"/>
        <end position="166"/>
    </location>
</feature>
<sequence>MRFLNVLPWALLVATASLVTAHSVDNNVFASRADADASLLARDLAGLDLLAREYISAVLFARTSPPERMQFHTDADYNKAWRMWKLDYDLQRARQKYDPGPSPQGDQFTSQKQYDKAWRKWEKQSWKLHGKTSKLRSKHYKKMGEEHRKAEKAKNPGTVAKWFGKG</sequence>
<organism evidence="3 4">
    <name type="scientific">Fomitopsis schrenkii</name>
    <name type="common">Brown rot fungus</name>
    <dbReference type="NCBI Taxonomy" id="2126942"/>
    <lineage>
        <taxon>Eukaryota</taxon>
        <taxon>Fungi</taxon>
        <taxon>Dikarya</taxon>
        <taxon>Basidiomycota</taxon>
        <taxon>Agaricomycotina</taxon>
        <taxon>Agaricomycetes</taxon>
        <taxon>Polyporales</taxon>
        <taxon>Fomitopsis</taxon>
    </lineage>
</organism>
<proteinExistence type="predicted"/>
<dbReference type="EMBL" id="KE504168">
    <property type="protein sequence ID" value="EPS98132.1"/>
    <property type="molecule type" value="Genomic_DNA"/>
</dbReference>
<name>S8E015_FOMSC</name>
<dbReference type="InParanoid" id="S8E015"/>
<feature type="chain" id="PRO_5004562714" evidence="2">
    <location>
        <begin position="22"/>
        <end position="166"/>
    </location>
</feature>
<evidence type="ECO:0000313" key="3">
    <source>
        <dbReference type="EMBL" id="EPS98132.1"/>
    </source>
</evidence>
<feature type="compositionally biased region" description="Basic and acidic residues" evidence="1">
    <location>
        <begin position="143"/>
        <end position="154"/>
    </location>
</feature>
<dbReference type="AlphaFoldDB" id="S8E015"/>